<feature type="compositionally biased region" description="Basic and acidic residues" evidence="1">
    <location>
        <begin position="176"/>
        <end position="204"/>
    </location>
</feature>
<reference evidence="2 3" key="1">
    <citation type="submission" date="2024-05" db="EMBL/GenBank/DDBJ databases">
        <title>Genome sequencing and assembly of Indian major carp, Cirrhinus mrigala (Hamilton, 1822).</title>
        <authorList>
            <person name="Mohindra V."/>
            <person name="Chowdhury L.M."/>
            <person name="Lal K."/>
            <person name="Jena J.K."/>
        </authorList>
    </citation>
    <scope>NUCLEOTIDE SEQUENCE [LARGE SCALE GENOMIC DNA]</scope>
    <source>
        <strain evidence="2">CM1030</strain>
        <tissue evidence="2">Blood</tissue>
    </source>
</reference>
<proteinExistence type="predicted"/>
<gene>
    <name evidence="2" type="ORF">M9458_020465</name>
</gene>
<dbReference type="Proteomes" id="UP001529510">
    <property type="component" value="Unassembled WGS sequence"/>
</dbReference>
<organism evidence="2 3">
    <name type="scientific">Cirrhinus mrigala</name>
    <name type="common">Mrigala</name>
    <dbReference type="NCBI Taxonomy" id="683832"/>
    <lineage>
        <taxon>Eukaryota</taxon>
        <taxon>Metazoa</taxon>
        <taxon>Chordata</taxon>
        <taxon>Craniata</taxon>
        <taxon>Vertebrata</taxon>
        <taxon>Euteleostomi</taxon>
        <taxon>Actinopterygii</taxon>
        <taxon>Neopterygii</taxon>
        <taxon>Teleostei</taxon>
        <taxon>Ostariophysi</taxon>
        <taxon>Cypriniformes</taxon>
        <taxon>Cyprinidae</taxon>
        <taxon>Labeoninae</taxon>
        <taxon>Labeonini</taxon>
        <taxon>Cirrhinus</taxon>
    </lineage>
</organism>
<evidence type="ECO:0008006" key="4">
    <source>
        <dbReference type="Google" id="ProtNLM"/>
    </source>
</evidence>
<feature type="non-terminal residue" evidence="2">
    <location>
        <position position="223"/>
    </location>
</feature>
<dbReference type="EMBL" id="JAMKFB020000009">
    <property type="protein sequence ID" value="KAL0184769.1"/>
    <property type="molecule type" value="Genomic_DNA"/>
</dbReference>
<name>A0ABD0QF73_CIRMR</name>
<protein>
    <recommendedName>
        <fullName evidence="4">Titin-like</fullName>
    </recommendedName>
</protein>
<sequence>MFLKEEIMEERESVPHQPEEILSYQERFVRMDIRRESAAEDVKIIKTEVSQEPEPSFELIKTKEIPEMKWPKQEMHTEKKERKLEMSSVRTSPEVVVALGVETPQKRQEIMPDKKKTTKDMPLQKRTSPEVVVALGVEAPQKRQEIMPDKKKTTKDMPLQKRTSPEVVVALGVEAPQKRQEIMPDKKKATKDMPLQKKDDTPRKEMAIQREIEVHKKESIHLQ</sequence>
<dbReference type="AlphaFoldDB" id="A0ABD0QF73"/>
<feature type="compositionally biased region" description="Basic and acidic residues" evidence="1">
    <location>
        <begin position="68"/>
        <end position="85"/>
    </location>
</feature>
<accession>A0ABD0QF73</accession>
<feature type="compositionally biased region" description="Basic and acidic residues" evidence="1">
    <location>
        <begin position="140"/>
        <end position="159"/>
    </location>
</feature>
<feature type="region of interest" description="Disordered" evidence="1">
    <location>
        <begin position="68"/>
        <end position="204"/>
    </location>
</feature>
<keyword evidence="3" id="KW-1185">Reference proteome</keyword>
<evidence type="ECO:0000313" key="3">
    <source>
        <dbReference type="Proteomes" id="UP001529510"/>
    </source>
</evidence>
<comment type="caution">
    <text evidence="2">The sequence shown here is derived from an EMBL/GenBank/DDBJ whole genome shotgun (WGS) entry which is preliminary data.</text>
</comment>
<feature type="compositionally biased region" description="Basic and acidic residues" evidence="1">
    <location>
        <begin position="104"/>
        <end position="123"/>
    </location>
</feature>
<evidence type="ECO:0000256" key="1">
    <source>
        <dbReference type="SAM" id="MobiDB-lite"/>
    </source>
</evidence>
<evidence type="ECO:0000313" key="2">
    <source>
        <dbReference type="EMBL" id="KAL0184769.1"/>
    </source>
</evidence>